<organism evidence="1 2">
    <name type="scientific">Candidatus Nitrospira neomarina</name>
    <dbReference type="NCBI Taxonomy" id="3020899"/>
    <lineage>
        <taxon>Bacteria</taxon>
        <taxon>Pseudomonadati</taxon>
        <taxon>Nitrospirota</taxon>
        <taxon>Nitrospiria</taxon>
        <taxon>Nitrospirales</taxon>
        <taxon>Nitrospiraceae</taxon>
        <taxon>Nitrospira</taxon>
    </lineage>
</organism>
<dbReference type="RefSeq" id="WP_376753593.1">
    <property type="nucleotide sequence ID" value="NZ_CP116968.1"/>
</dbReference>
<keyword evidence="2" id="KW-1185">Reference proteome</keyword>
<reference evidence="1 2" key="1">
    <citation type="submission" date="2023-01" db="EMBL/GenBank/DDBJ databases">
        <title>Cultivation and genomic characterization of new, ubiquitous marine nitrite-oxidizing bacteria from the Nitrospirales.</title>
        <authorList>
            <person name="Mueller A.J."/>
            <person name="Daebeler A."/>
            <person name="Herbold C.W."/>
            <person name="Kirkegaard R.H."/>
            <person name="Daims H."/>
        </authorList>
    </citation>
    <scope>NUCLEOTIDE SEQUENCE [LARGE SCALE GENOMIC DNA]</scope>
    <source>
        <strain evidence="1 2">DK</strain>
    </source>
</reference>
<evidence type="ECO:0000313" key="2">
    <source>
        <dbReference type="Proteomes" id="UP001302494"/>
    </source>
</evidence>
<evidence type="ECO:0000313" key="1">
    <source>
        <dbReference type="EMBL" id="WNM64184.1"/>
    </source>
</evidence>
<gene>
    <name evidence="1" type="ORF">PQG83_10785</name>
</gene>
<dbReference type="InterPro" id="IPR010775">
    <property type="entry name" value="DUF1365"/>
</dbReference>
<dbReference type="PANTHER" id="PTHR33973:SF4">
    <property type="entry name" value="OS07G0153300 PROTEIN"/>
    <property type="match status" value="1"/>
</dbReference>
<accession>A0AA96K576</accession>
<dbReference type="PANTHER" id="PTHR33973">
    <property type="entry name" value="OS07G0153300 PROTEIN"/>
    <property type="match status" value="1"/>
</dbReference>
<dbReference type="AlphaFoldDB" id="A0AA96K576"/>
<name>A0AA96K576_9BACT</name>
<dbReference type="EMBL" id="CP116968">
    <property type="protein sequence ID" value="WNM64184.1"/>
    <property type="molecule type" value="Genomic_DNA"/>
</dbReference>
<proteinExistence type="predicted"/>
<dbReference type="KEGG" id="nneo:PQG83_10785"/>
<dbReference type="Pfam" id="PF07103">
    <property type="entry name" value="DUF1365"/>
    <property type="match status" value="1"/>
</dbReference>
<sequence>MMQSCLYHGRVRHRRFEPKAHSFDYPVFYAYLDLDELDKVFEDRWLWSTKGPAPVRFRRRDYLGDPGIPLQTAVRDHIRQETGHTPDGPIRLLTHLRHFGFSFNPVSFYYCFDARSRRLETIVAEITNTPWDERHAYVLPRHSSLTQTEHLRFRFGKAFHVSPFMPMDIQYDWTFGTPDTRLSVHMKNFQHNRSIFDATLILEREPINGMSCARELAGYPLMPIKVLSAIYWQAFKLFLKRVPIFTHPSKIVQNPQGEARSADRL</sequence>
<dbReference type="Proteomes" id="UP001302494">
    <property type="component" value="Chromosome"/>
</dbReference>
<protein>
    <submittedName>
        <fullName evidence="1">DUF1365 domain-containing protein</fullName>
    </submittedName>
</protein>